<gene>
    <name evidence="1" type="ORF">MYCIT1_LOCUS33337</name>
</gene>
<comment type="caution">
    <text evidence="1">The sequence shown here is derived from an EMBL/GenBank/DDBJ whole genome shotgun (WGS) entry which is preliminary data.</text>
</comment>
<name>A0AAD2Q7B4_9AGAR</name>
<evidence type="ECO:0000313" key="2">
    <source>
        <dbReference type="Proteomes" id="UP001295794"/>
    </source>
</evidence>
<dbReference type="AlphaFoldDB" id="A0AAD2Q7B4"/>
<dbReference type="Proteomes" id="UP001295794">
    <property type="component" value="Unassembled WGS sequence"/>
</dbReference>
<feature type="non-terminal residue" evidence="1">
    <location>
        <position position="1"/>
    </location>
</feature>
<organism evidence="1 2">
    <name type="scientific">Mycena citricolor</name>
    <dbReference type="NCBI Taxonomy" id="2018698"/>
    <lineage>
        <taxon>Eukaryota</taxon>
        <taxon>Fungi</taxon>
        <taxon>Dikarya</taxon>
        <taxon>Basidiomycota</taxon>
        <taxon>Agaricomycotina</taxon>
        <taxon>Agaricomycetes</taxon>
        <taxon>Agaricomycetidae</taxon>
        <taxon>Agaricales</taxon>
        <taxon>Marasmiineae</taxon>
        <taxon>Mycenaceae</taxon>
        <taxon>Mycena</taxon>
    </lineage>
</organism>
<evidence type="ECO:0000313" key="1">
    <source>
        <dbReference type="EMBL" id="CAK5281952.1"/>
    </source>
</evidence>
<sequence>PISPYSNENPTSCYRCPIPSLSLEILADTIVRCTSDGITCALAWTILVAAQYFGNPAALEQDRSPLIARDPIARCPAAVDD</sequence>
<keyword evidence="2" id="KW-1185">Reference proteome</keyword>
<dbReference type="EMBL" id="CAVNYO010000444">
    <property type="protein sequence ID" value="CAK5281952.1"/>
    <property type="molecule type" value="Genomic_DNA"/>
</dbReference>
<protein>
    <submittedName>
        <fullName evidence="1">Uncharacterized protein</fullName>
    </submittedName>
</protein>
<proteinExistence type="predicted"/>
<accession>A0AAD2Q7B4</accession>
<reference evidence="1" key="1">
    <citation type="submission" date="2023-11" db="EMBL/GenBank/DDBJ databases">
        <authorList>
            <person name="De Vega J J."/>
            <person name="De Vega J J."/>
        </authorList>
    </citation>
    <scope>NUCLEOTIDE SEQUENCE</scope>
</reference>